<evidence type="ECO:0000313" key="5">
    <source>
        <dbReference type="EMBL" id="EGH46174.1"/>
    </source>
</evidence>
<comment type="catalytic activity">
    <reaction evidence="3">
        <text>(sulfur carrier)-H + L-cysteine = (sulfur carrier)-SH + L-alanine</text>
        <dbReference type="Rhea" id="RHEA:43892"/>
        <dbReference type="Rhea" id="RHEA-COMP:14737"/>
        <dbReference type="Rhea" id="RHEA-COMP:14739"/>
        <dbReference type="ChEBI" id="CHEBI:29917"/>
        <dbReference type="ChEBI" id="CHEBI:35235"/>
        <dbReference type="ChEBI" id="CHEBI:57972"/>
        <dbReference type="ChEBI" id="CHEBI:64428"/>
        <dbReference type="EC" id="2.8.1.7"/>
    </reaction>
</comment>
<accession>F3GGH4</accession>
<dbReference type="SUPFAM" id="SSF53383">
    <property type="entry name" value="PLP-dependent transferases"/>
    <property type="match status" value="1"/>
</dbReference>
<dbReference type="InterPro" id="IPR015424">
    <property type="entry name" value="PyrdxlP-dep_Trfase"/>
</dbReference>
<dbReference type="PANTHER" id="PTHR11601:SF34">
    <property type="entry name" value="CYSTEINE DESULFURASE"/>
    <property type="match status" value="1"/>
</dbReference>
<gene>
    <name evidence="5" type="ORF">PSYPI_29249</name>
</gene>
<evidence type="ECO:0000256" key="2">
    <source>
        <dbReference type="ARBA" id="ARBA00022898"/>
    </source>
</evidence>
<dbReference type="HOGENOM" id="CLU_1717163_0_0_6"/>
<dbReference type="Pfam" id="PF00266">
    <property type="entry name" value="Aminotran_5"/>
    <property type="match status" value="1"/>
</dbReference>
<dbReference type="Proteomes" id="UP000004986">
    <property type="component" value="Unassembled WGS sequence"/>
</dbReference>
<dbReference type="InterPro" id="IPR000192">
    <property type="entry name" value="Aminotrans_V_dom"/>
</dbReference>
<keyword evidence="5" id="KW-0032">Aminotransferase</keyword>
<dbReference type="GO" id="GO:0031071">
    <property type="term" value="F:cysteine desulfurase activity"/>
    <property type="evidence" value="ECO:0007669"/>
    <property type="project" value="UniProtKB-EC"/>
</dbReference>
<dbReference type="EMBL" id="AEAI01001516">
    <property type="protein sequence ID" value="EGH46174.1"/>
    <property type="molecule type" value="Genomic_DNA"/>
</dbReference>
<evidence type="ECO:0000313" key="6">
    <source>
        <dbReference type="Proteomes" id="UP000004986"/>
    </source>
</evidence>
<feature type="domain" description="Aminotransferase class V" evidence="4">
    <location>
        <begin position="3"/>
        <end position="131"/>
    </location>
</feature>
<comment type="cofactor">
    <cofactor evidence="1">
        <name>pyridoxal 5'-phosphate</name>
        <dbReference type="ChEBI" id="CHEBI:597326"/>
    </cofactor>
</comment>
<keyword evidence="6" id="KW-1185">Reference proteome</keyword>
<evidence type="ECO:0000259" key="4">
    <source>
        <dbReference type="Pfam" id="PF00266"/>
    </source>
</evidence>
<evidence type="ECO:0000256" key="3">
    <source>
        <dbReference type="ARBA" id="ARBA00050776"/>
    </source>
</evidence>
<dbReference type="PATRIC" id="fig|629263.4.peg.4714"/>
<dbReference type="AlphaFoldDB" id="F3GGH4"/>
<dbReference type="Gene3D" id="3.90.1150.10">
    <property type="entry name" value="Aspartate Aminotransferase, domain 1"/>
    <property type="match status" value="1"/>
</dbReference>
<keyword evidence="2" id="KW-0663">Pyridoxal phosphate</keyword>
<sequence length="152" mass="16125">DGLRSGTLATHQIAGMGAAFALAAEVLEEEVVEVQRLSDLLCERLAKIPGVCINGSPTQRIAHTLSFTFTHNDLDVAALGESLAFSSTSACNSAKNLPSHVLLALGLSPQAASQTIRLSLGRFTREQDIERAVDSIRASLVQPAFWAVAQAR</sequence>
<keyword evidence="5" id="KW-0808">Transferase</keyword>
<evidence type="ECO:0000256" key="1">
    <source>
        <dbReference type="ARBA" id="ARBA00001933"/>
    </source>
</evidence>
<protein>
    <submittedName>
        <fullName evidence="5">Aminotransferase, class V</fullName>
    </submittedName>
</protein>
<organism evidence="5 6">
    <name type="scientific">Pseudomonas syringae pv. pisi str. 1704B</name>
    <dbReference type="NCBI Taxonomy" id="629263"/>
    <lineage>
        <taxon>Bacteria</taxon>
        <taxon>Pseudomonadati</taxon>
        <taxon>Pseudomonadota</taxon>
        <taxon>Gammaproteobacteria</taxon>
        <taxon>Pseudomonadales</taxon>
        <taxon>Pseudomonadaceae</taxon>
        <taxon>Pseudomonas</taxon>
        <taxon>Pseudomonas syringae</taxon>
    </lineage>
</organism>
<feature type="non-terminal residue" evidence="5">
    <location>
        <position position="1"/>
    </location>
</feature>
<dbReference type="InterPro" id="IPR015422">
    <property type="entry name" value="PyrdxlP-dep_Trfase_small"/>
</dbReference>
<dbReference type="GO" id="GO:0008483">
    <property type="term" value="F:transaminase activity"/>
    <property type="evidence" value="ECO:0007669"/>
    <property type="project" value="UniProtKB-KW"/>
</dbReference>
<dbReference type="PANTHER" id="PTHR11601">
    <property type="entry name" value="CYSTEINE DESULFURYLASE FAMILY MEMBER"/>
    <property type="match status" value="1"/>
</dbReference>
<name>F3GGH4_PSESJ</name>
<comment type="caution">
    <text evidence="5">The sequence shown here is derived from an EMBL/GenBank/DDBJ whole genome shotgun (WGS) entry which is preliminary data.</text>
</comment>
<reference evidence="5 6" key="1">
    <citation type="journal article" date="2011" name="PLoS Pathog.">
        <title>Dynamic evolution of pathogenicity revealed by sequencing and comparative genomics of 19 Pseudomonas syringae isolates.</title>
        <authorList>
            <person name="Baltrus D.A."/>
            <person name="Nishimura M.T."/>
            <person name="Romanchuk A."/>
            <person name="Chang J.H."/>
            <person name="Mukhtar M.S."/>
            <person name="Cherkis K."/>
            <person name="Roach J."/>
            <person name="Grant S.R."/>
            <person name="Jones C.D."/>
            <person name="Dangl J.L."/>
        </authorList>
    </citation>
    <scope>NUCLEOTIDE SEQUENCE [LARGE SCALE GENOMIC DNA]</scope>
    <source>
        <strain evidence="5 6">1704B</strain>
    </source>
</reference>
<proteinExistence type="predicted"/>